<dbReference type="Proteomes" id="UP000284514">
    <property type="component" value="Unassembled WGS sequence"/>
</dbReference>
<name>A0A414BAC0_BACUN</name>
<evidence type="ECO:0000259" key="7">
    <source>
        <dbReference type="Pfam" id="PF07980"/>
    </source>
</evidence>
<keyword evidence="5" id="KW-0998">Cell outer membrane</keyword>
<organism evidence="11 12">
    <name type="scientific">Bacteroides uniformis</name>
    <dbReference type="NCBI Taxonomy" id="820"/>
    <lineage>
        <taxon>Bacteria</taxon>
        <taxon>Pseudomonadati</taxon>
        <taxon>Bacteroidota</taxon>
        <taxon>Bacteroidia</taxon>
        <taxon>Bacteroidales</taxon>
        <taxon>Bacteroidaceae</taxon>
        <taxon>Bacteroides</taxon>
    </lineage>
</organism>
<evidence type="ECO:0000256" key="4">
    <source>
        <dbReference type="ARBA" id="ARBA00023136"/>
    </source>
</evidence>
<dbReference type="SUPFAM" id="SSF48452">
    <property type="entry name" value="TPR-like"/>
    <property type="match status" value="1"/>
</dbReference>
<comment type="subcellular location">
    <subcellularLocation>
        <location evidence="1">Cell outer membrane</location>
    </subcellularLocation>
</comment>
<dbReference type="EMBL" id="WCTM01000001">
    <property type="protein sequence ID" value="KAB4246220.1"/>
    <property type="molecule type" value="Genomic_DNA"/>
</dbReference>
<dbReference type="Proteomes" id="UP001213309">
    <property type="component" value="Unassembled WGS sequence"/>
</dbReference>
<evidence type="ECO:0000313" key="13">
    <source>
        <dbReference type="Proteomes" id="UP000431575"/>
    </source>
</evidence>
<reference evidence="9 13" key="2">
    <citation type="journal article" date="2019" name="Nat. Med.">
        <title>A library of human gut bacterial isolates paired with longitudinal multiomics data enables mechanistic microbiome research.</title>
        <authorList>
            <person name="Poyet M."/>
            <person name="Groussin M."/>
            <person name="Gibbons S.M."/>
            <person name="Avila-Pacheco J."/>
            <person name="Jiang X."/>
            <person name="Kearney S.M."/>
            <person name="Perrotta A.R."/>
            <person name="Berdy B."/>
            <person name="Zhao S."/>
            <person name="Lieberman T.D."/>
            <person name="Swanson P.K."/>
            <person name="Smith M."/>
            <person name="Roesemann S."/>
            <person name="Alexander J.E."/>
            <person name="Rich S.A."/>
            <person name="Livny J."/>
            <person name="Vlamakis H."/>
            <person name="Clish C."/>
            <person name="Bullock K."/>
            <person name="Deik A."/>
            <person name="Scott J."/>
            <person name="Pierce K.A."/>
            <person name="Xavier R.J."/>
            <person name="Alm E.J."/>
        </authorList>
    </citation>
    <scope>NUCLEOTIDE SEQUENCE [LARGE SCALE GENOMIC DNA]</scope>
    <source>
        <strain evidence="9 13">BIOML-A6</strain>
    </source>
</reference>
<dbReference type="InterPro" id="IPR033985">
    <property type="entry name" value="SusD-like_N"/>
</dbReference>
<evidence type="ECO:0000259" key="8">
    <source>
        <dbReference type="Pfam" id="PF14322"/>
    </source>
</evidence>
<comment type="similarity">
    <text evidence="2">Belongs to the SusD family.</text>
</comment>
<evidence type="ECO:0000313" key="12">
    <source>
        <dbReference type="Proteomes" id="UP000284514"/>
    </source>
</evidence>
<dbReference type="Pfam" id="PF07980">
    <property type="entry name" value="SusD_RagB"/>
    <property type="match status" value="1"/>
</dbReference>
<evidence type="ECO:0000256" key="1">
    <source>
        <dbReference type="ARBA" id="ARBA00004442"/>
    </source>
</evidence>
<dbReference type="GO" id="GO:0009279">
    <property type="term" value="C:cell outer membrane"/>
    <property type="evidence" value="ECO:0007669"/>
    <property type="project" value="UniProtKB-SubCell"/>
</dbReference>
<keyword evidence="4" id="KW-0472">Membrane</keyword>
<protein>
    <submittedName>
        <fullName evidence="11">RagB/SusD family nutrient uptake outer membrane protein</fullName>
    </submittedName>
</protein>
<dbReference type="InterPro" id="IPR011990">
    <property type="entry name" value="TPR-like_helical_dom_sf"/>
</dbReference>
<evidence type="ECO:0000313" key="11">
    <source>
        <dbReference type="EMBL" id="RHC70988.1"/>
    </source>
</evidence>
<gene>
    <name evidence="11" type="ORF">DW831_20395</name>
    <name evidence="9" type="ORF">GAP41_01260</name>
    <name evidence="10" type="ORF">POZ24_06450</name>
</gene>
<dbReference type="CDD" id="cd08977">
    <property type="entry name" value="SusD"/>
    <property type="match status" value="1"/>
</dbReference>
<evidence type="ECO:0000256" key="2">
    <source>
        <dbReference type="ARBA" id="ARBA00006275"/>
    </source>
</evidence>
<keyword evidence="3 6" id="KW-0732">Signal</keyword>
<dbReference type="Proteomes" id="UP000431575">
    <property type="component" value="Unassembled WGS sequence"/>
</dbReference>
<sequence length="519" mass="59828">MKKQLIYSLILSLGIAGSSCSNLLDTTTYGQQTSETFYKTDTQIGEALTGAYLQLRVKWNEYALDHYLIGDCTTDDALKGGGSEGDMAEMYDMEQFITQPSNAEVARRWRLLYGLVNRANDVIYYAPSAQGDTELLKRYVNEAKALRAFGYYFLVTSFGDVPLITEPTTPDAVTITERTPKERIYELIIQDLTDAKNLPAKGEYSIDEQYRVTSGMARAMLAKTYMFTFNYVEAEKVLKEIVDSRKYELLPQYSYNWFKEYENSSESVFEIPNQMYNKNVGTGTNVPHFFTSRGAVAGYGGYGFHCPSQDLWDAYDADDPRLTYVFTHTGDRYAGDTQEQNNSVSPTGYHDYKMTVPAVDKIGWDVWLISYNIRFIRYADILLLYAEALNENNKSGEALIYLNEVRKRARETDPIDPRRDKQVYIPATTPNSLPDITTTNKDELRQRIWEERRRELAMEGWRREELIRQKRFGQVMKAYATKYNTTKGARFEENRDYLLPIPQSEIDRTNNIVTQNPNY</sequence>
<evidence type="ECO:0000313" key="9">
    <source>
        <dbReference type="EMBL" id="KAB4246220.1"/>
    </source>
</evidence>
<evidence type="ECO:0000256" key="6">
    <source>
        <dbReference type="SAM" id="SignalP"/>
    </source>
</evidence>
<accession>A0A414BAC0</accession>
<dbReference type="EMBL" id="JAQNSG010000005">
    <property type="protein sequence ID" value="MDC1879665.1"/>
    <property type="molecule type" value="Genomic_DNA"/>
</dbReference>
<dbReference type="EMBL" id="QSIF01000066">
    <property type="protein sequence ID" value="RHC70988.1"/>
    <property type="molecule type" value="Genomic_DNA"/>
</dbReference>
<evidence type="ECO:0000313" key="10">
    <source>
        <dbReference type="EMBL" id="MDC1879665.1"/>
    </source>
</evidence>
<reference evidence="10" key="3">
    <citation type="submission" date="2022-10" db="EMBL/GenBank/DDBJ databases">
        <title>Human gut microbiome strain richness.</title>
        <authorList>
            <person name="Chen-Liaw A."/>
        </authorList>
    </citation>
    <scope>NUCLEOTIDE SEQUENCE</scope>
    <source>
        <strain evidence="10">1001713st2_A4_1001713B170214_170313</strain>
    </source>
</reference>
<dbReference type="Gene3D" id="1.25.40.390">
    <property type="match status" value="1"/>
</dbReference>
<evidence type="ECO:0000256" key="3">
    <source>
        <dbReference type="ARBA" id="ARBA00022729"/>
    </source>
</evidence>
<dbReference type="InterPro" id="IPR012944">
    <property type="entry name" value="SusD_RagB_dom"/>
</dbReference>
<comment type="caution">
    <text evidence="11">The sequence shown here is derived from an EMBL/GenBank/DDBJ whole genome shotgun (WGS) entry which is preliminary data.</text>
</comment>
<dbReference type="RefSeq" id="WP_098031801.1">
    <property type="nucleotide sequence ID" value="NZ_CAKOCG010000001.1"/>
</dbReference>
<dbReference type="AlphaFoldDB" id="A0A414BAC0"/>
<dbReference type="Pfam" id="PF14322">
    <property type="entry name" value="SusD-like_3"/>
    <property type="match status" value="1"/>
</dbReference>
<feature type="signal peptide" evidence="6">
    <location>
        <begin position="1"/>
        <end position="23"/>
    </location>
</feature>
<feature type="chain" id="PRO_5042714074" evidence="6">
    <location>
        <begin position="24"/>
        <end position="519"/>
    </location>
</feature>
<feature type="domain" description="RagB/SusD" evidence="7">
    <location>
        <begin position="266"/>
        <end position="519"/>
    </location>
</feature>
<feature type="domain" description="SusD-like N-terminal" evidence="8">
    <location>
        <begin position="90"/>
        <end position="226"/>
    </location>
</feature>
<evidence type="ECO:0000256" key="5">
    <source>
        <dbReference type="ARBA" id="ARBA00023237"/>
    </source>
</evidence>
<proteinExistence type="inferred from homology"/>
<reference evidence="11 12" key="1">
    <citation type="submission" date="2018-08" db="EMBL/GenBank/DDBJ databases">
        <title>A genome reference for cultivated species of the human gut microbiota.</title>
        <authorList>
            <person name="Zou Y."/>
            <person name="Xue W."/>
            <person name="Luo G."/>
        </authorList>
    </citation>
    <scope>NUCLEOTIDE SEQUENCE [LARGE SCALE GENOMIC DNA]</scope>
    <source>
        <strain evidence="11 12">AM34-25</strain>
    </source>
</reference>
<dbReference type="PROSITE" id="PS51257">
    <property type="entry name" value="PROKAR_LIPOPROTEIN"/>
    <property type="match status" value="1"/>
</dbReference>